<sequence length="148" mass="16272">MERRADLKLVVAQIQATIAAFARHVEDRLTDRLTMWFSPGRCNGSGPWRTPLRVAFRYAIRMSALVGRSQLCSRASTFNPTVFCLNWGSAISRLLITGIQTCAMACHVVFTMSPPPIGHGFPGCPIPVNPIVKRGSPMARLPIGGCRY</sequence>
<dbReference type="Proteomes" id="UP000218891">
    <property type="component" value="Chromosome"/>
</dbReference>
<reference evidence="1 2" key="4">
    <citation type="journal article" date="2018" name="Environ. Microbiol. Rep.">
        <title>Phylogenetic distribution of roseobacticides in the Roseobacter group and their effect on microalgae.</title>
        <authorList>
            <person name="Sonnenschein E.C."/>
            <person name="Phippen C.B."/>
            <person name="Bentzon-Tilia M."/>
            <person name="Rasmussen S.A."/>
            <person name="Nielsen K.F."/>
            <person name="Gram L."/>
        </authorList>
    </citation>
    <scope>NUCLEOTIDE SEQUENCE [LARGE SCALE GENOMIC DNA]</scope>
    <source>
        <strain evidence="1 2">P36</strain>
    </source>
</reference>
<gene>
    <name evidence="1" type="ORF">PhaeoP36_02350</name>
</gene>
<evidence type="ECO:0000313" key="1">
    <source>
        <dbReference type="EMBL" id="ATG36469.1"/>
    </source>
</evidence>
<reference evidence="1 2" key="2">
    <citation type="journal article" date="2017" name="Genome Biol. Evol.">
        <title>Trajectories and Drivers of Genome Evolution in Surface-Associated Marine Phaeobacter.</title>
        <authorList>
            <person name="Freese H.M."/>
            <person name="Sikorski J."/>
            <person name="Bunk B."/>
            <person name="Scheuner C."/>
            <person name="Meier-Kolthoff J.P."/>
            <person name="Sproer C."/>
            <person name="Gram L."/>
            <person name="Overmann J."/>
        </authorList>
    </citation>
    <scope>NUCLEOTIDE SEQUENCE [LARGE SCALE GENOMIC DNA]</scope>
    <source>
        <strain evidence="1 2">P36</strain>
    </source>
</reference>
<organism evidence="1 2">
    <name type="scientific">Phaeobacter piscinae</name>
    <dbReference type="NCBI Taxonomy" id="1580596"/>
    <lineage>
        <taxon>Bacteria</taxon>
        <taxon>Pseudomonadati</taxon>
        <taxon>Pseudomonadota</taxon>
        <taxon>Alphaproteobacteria</taxon>
        <taxon>Rhodobacterales</taxon>
        <taxon>Roseobacteraceae</taxon>
        <taxon>Phaeobacter</taxon>
    </lineage>
</organism>
<keyword evidence="2" id="KW-1185">Reference proteome</keyword>
<dbReference type="EMBL" id="CP010643">
    <property type="protein sequence ID" value="ATG36469.1"/>
    <property type="molecule type" value="Genomic_DNA"/>
</dbReference>
<proteinExistence type="predicted"/>
<evidence type="ECO:0000313" key="2">
    <source>
        <dbReference type="Proteomes" id="UP000218891"/>
    </source>
</evidence>
<protein>
    <recommendedName>
        <fullName evidence="3">Transposase</fullName>
    </recommendedName>
</protein>
<name>A0ABM6PFN2_9RHOB</name>
<evidence type="ECO:0008006" key="3">
    <source>
        <dbReference type="Google" id="ProtNLM"/>
    </source>
</evidence>
<reference evidence="1 2" key="3">
    <citation type="journal article" date="2017" name="Int. J. Syst. Evol. Microbiol.">
        <title>Adaptation of Surface-Associated Bacteria to the Open Ocean: A Genomically Distinct Subpopulation of Phaeobacter gallaeciensis Colonizes Pacific Mesozooplankton.</title>
        <authorList>
            <person name="Freese H.M."/>
            <person name="Methner A."/>
            <person name="Overmann J."/>
        </authorList>
    </citation>
    <scope>NUCLEOTIDE SEQUENCE [LARGE SCALE GENOMIC DNA]</scope>
    <source>
        <strain evidence="1 2">P36</strain>
    </source>
</reference>
<reference evidence="1 2" key="1">
    <citation type="journal article" date="2017" name="Front. Microbiol.">
        <title>Phaeobacter piscinae sp. nov., a species of the Roseobacter group and potential aquaculture probiont.</title>
        <authorList>
            <person name="Sonnenschein E.C."/>
            <person name="Phippen C.B.W."/>
            <person name="Nielsen K.F."/>
            <person name="Mateiu R.V."/>
            <person name="Melchiorsen J."/>
            <person name="Gram L."/>
            <person name="Overmann J."/>
            <person name="Freese H.M."/>
        </authorList>
    </citation>
    <scope>NUCLEOTIDE SEQUENCE [LARGE SCALE GENOMIC DNA]</scope>
    <source>
        <strain evidence="1 2">P36</strain>
    </source>
</reference>
<accession>A0ABM6PFN2</accession>